<feature type="non-terminal residue" evidence="1">
    <location>
        <position position="1"/>
    </location>
</feature>
<dbReference type="STRING" id="101091.A0A1C7MZ13"/>
<dbReference type="OrthoDB" id="2290998at2759"/>
<evidence type="ECO:0000313" key="1">
    <source>
        <dbReference type="EMBL" id="OBZ82012.1"/>
    </source>
</evidence>
<organism evidence="1 2">
    <name type="scientific">Choanephora cucurbitarum</name>
    <dbReference type="NCBI Taxonomy" id="101091"/>
    <lineage>
        <taxon>Eukaryota</taxon>
        <taxon>Fungi</taxon>
        <taxon>Fungi incertae sedis</taxon>
        <taxon>Mucoromycota</taxon>
        <taxon>Mucoromycotina</taxon>
        <taxon>Mucoromycetes</taxon>
        <taxon>Mucorales</taxon>
        <taxon>Mucorineae</taxon>
        <taxon>Choanephoraceae</taxon>
        <taxon>Choanephoroideae</taxon>
        <taxon>Choanephora</taxon>
    </lineage>
</organism>
<proteinExistence type="predicted"/>
<protein>
    <submittedName>
        <fullName evidence="1">Uncharacterized protein</fullName>
    </submittedName>
</protein>
<name>A0A1C7MZ13_9FUNG</name>
<dbReference type="Proteomes" id="UP000093000">
    <property type="component" value="Unassembled WGS sequence"/>
</dbReference>
<feature type="non-terminal residue" evidence="1">
    <location>
        <position position="68"/>
    </location>
</feature>
<reference evidence="1 2" key="1">
    <citation type="submission" date="2016-03" db="EMBL/GenBank/DDBJ databases">
        <title>Choanephora cucurbitarum.</title>
        <authorList>
            <person name="Min B."/>
            <person name="Park H."/>
            <person name="Park J.-H."/>
            <person name="Shin H.-D."/>
            <person name="Choi I.-G."/>
        </authorList>
    </citation>
    <scope>NUCLEOTIDE SEQUENCE [LARGE SCALE GENOMIC DNA]</scope>
    <source>
        <strain evidence="1 2">KUS-F28377</strain>
    </source>
</reference>
<gene>
    <name evidence="1" type="ORF">A0J61_09938</name>
</gene>
<keyword evidence="2" id="KW-1185">Reference proteome</keyword>
<comment type="caution">
    <text evidence="1">The sequence shown here is derived from an EMBL/GenBank/DDBJ whole genome shotgun (WGS) entry which is preliminary data.</text>
</comment>
<dbReference type="EMBL" id="LUGH01000976">
    <property type="protein sequence ID" value="OBZ82012.1"/>
    <property type="molecule type" value="Genomic_DNA"/>
</dbReference>
<dbReference type="AlphaFoldDB" id="A0A1C7MZ13"/>
<sequence>LKQKVKDIGQLLDSQQRFCNKGFLQIATDALSGAEEMLRACKAHENSTTPLQPNKYTIHYNKRGEHLA</sequence>
<accession>A0A1C7MZ13</accession>
<dbReference type="InParanoid" id="A0A1C7MZ13"/>
<evidence type="ECO:0000313" key="2">
    <source>
        <dbReference type="Proteomes" id="UP000093000"/>
    </source>
</evidence>